<dbReference type="SUPFAM" id="SSF53474">
    <property type="entry name" value="alpha/beta-Hydrolases"/>
    <property type="match status" value="1"/>
</dbReference>
<evidence type="ECO:0000259" key="2">
    <source>
        <dbReference type="Pfam" id="PF07859"/>
    </source>
</evidence>
<name>A0A085WW64_9BACT</name>
<accession>A0A085WW64</accession>
<dbReference type="PANTHER" id="PTHR48081:SF8">
    <property type="entry name" value="ALPHA_BETA HYDROLASE FOLD-3 DOMAIN-CONTAINING PROTEIN-RELATED"/>
    <property type="match status" value="1"/>
</dbReference>
<keyword evidence="4" id="KW-1185">Reference proteome</keyword>
<comment type="caution">
    <text evidence="3">The sequence shown here is derived from an EMBL/GenBank/DDBJ whole genome shotgun (WGS) entry which is preliminary data.</text>
</comment>
<dbReference type="Proteomes" id="UP000028725">
    <property type="component" value="Unassembled WGS sequence"/>
</dbReference>
<dbReference type="Pfam" id="PF07859">
    <property type="entry name" value="Abhydrolase_3"/>
    <property type="match status" value="1"/>
</dbReference>
<feature type="domain" description="Alpha/beta hydrolase fold-3" evidence="2">
    <location>
        <begin position="78"/>
        <end position="288"/>
    </location>
</feature>
<gene>
    <name evidence="3" type="ORF">DB31_0188</name>
</gene>
<proteinExistence type="predicted"/>
<dbReference type="PANTHER" id="PTHR48081">
    <property type="entry name" value="AB HYDROLASE SUPERFAMILY PROTEIN C4A8.06C"/>
    <property type="match status" value="1"/>
</dbReference>
<keyword evidence="1" id="KW-0378">Hydrolase</keyword>
<dbReference type="AlphaFoldDB" id="A0A085WW64"/>
<evidence type="ECO:0000313" key="3">
    <source>
        <dbReference type="EMBL" id="KFE71927.1"/>
    </source>
</evidence>
<dbReference type="Gene3D" id="3.40.50.1820">
    <property type="entry name" value="alpha/beta hydrolase"/>
    <property type="match status" value="1"/>
</dbReference>
<dbReference type="InterPro" id="IPR050300">
    <property type="entry name" value="GDXG_lipolytic_enzyme"/>
</dbReference>
<dbReference type="InterPro" id="IPR029058">
    <property type="entry name" value="AB_hydrolase_fold"/>
</dbReference>
<dbReference type="EMBL" id="JMCB01000001">
    <property type="protein sequence ID" value="KFE71927.1"/>
    <property type="molecule type" value="Genomic_DNA"/>
</dbReference>
<sequence>MNTLHLVDPAVRDFVASAGLFDPERDPLELFRKQLLASYAQMAPAMPDAREERWVPGLREVRVLMYRPNAGPPPSRAIVYVHGGGFIAGAAEMTDAMCVQLANEHRALIVSVDYRLAPESPFPGPVEECYAALSWVLKESPSLGINPARVILLGHSAGGGLAAATALLHRDRGGALLAGQVLVYPMLDARTGTPEAPVDNPTTGEFGWTRAINRFAWQAMRGGASIPSERQGHYSPSLASDLTHLPPTFLAVGSVDLFFEEDIAYGMRLSRAGVPVELHVYQGGIHGFDFFPGSTTDRFSAELRAAIARLLG</sequence>
<reference evidence="3 4" key="1">
    <citation type="submission" date="2014-04" db="EMBL/GenBank/DDBJ databases">
        <title>Genome assembly of Hyalangium minutum DSM 14724.</title>
        <authorList>
            <person name="Sharma G."/>
            <person name="Subramanian S."/>
        </authorList>
    </citation>
    <scope>NUCLEOTIDE SEQUENCE [LARGE SCALE GENOMIC DNA]</scope>
    <source>
        <strain evidence="3 4">DSM 14724</strain>
    </source>
</reference>
<dbReference type="STRING" id="394096.DB31_0188"/>
<evidence type="ECO:0000313" key="4">
    <source>
        <dbReference type="Proteomes" id="UP000028725"/>
    </source>
</evidence>
<organism evidence="3 4">
    <name type="scientific">Hyalangium minutum</name>
    <dbReference type="NCBI Taxonomy" id="394096"/>
    <lineage>
        <taxon>Bacteria</taxon>
        <taxon>Pseudomonadati</taxon>
        <taxon>Myxococcota</taxon>
        <taxon>Myxococcia</taxon>
        <taxon>Myxococcales</taxon>
        <taxon>Cystobacterineae</taxon>
        <taxon>Archangiaceae</taxon>
        <taxon>Hyalangium</taxon>
    </lineage>
</organism>
<protein>
    <recommendedName>
        <fullName evidence="2">Alpha/beta hydrolase fold-3 domain-containing protein</fullName>
    </recommendedName>
</protein>
<dbReference type="RefSeq" id="WP_044180728.1">
    <property type="nucleotide sequence ID" value="NZ_JMCB01000001.1"/>
</dbReference>
<dbReference type="OrthoDB" id="24847at2"/>
<dbReference type="GO" id="GO:0016787">
    <property type="term" value="F:hydrolase activity"/>
    <property type="evidence" value="ECO:0007669"/>
    <property type="project" value="UniProtKB-KW"/>
</dbReference>
<evidence type="ECO:0000256" key="1">
    <source>
        <dbReference type="ARBA" id="ARBA00022801"/>
    </source>
</evidence>
<dbReference type="InterPro" id="IPR013094">
    <property type="entry name" value="AB_hydrolase_3"/>
</dbReference>